<organism evidence="4 5">
    <name type="scientific">Caldimonas brevitalea</name>
    <dbReference type="NCBI Taxonomy" id="413882"/>
    <lineage>
        <taxon>Bacteria</taxon>
        <taxon>Pseudomonadati</taxon>
        <taxon>Pseudomonadota</taxon>
        <taxon>Betaproteobacteria</taxon>
        <taxon>Burkholderiales</taxon>
        <taxon>Sphaerotilaceae</taxon>
        <taxon>Caldimonas</taxon>
    </lineage>
</organism>
<dbReference type="PRINTS" id="PR00420">
    <property type="entry name" value="RNGMNOXGNASE"/>
</dbReference>
<gene>
    <name evidence="4" type="ORF">AAW51_4168</name>
</gene>
<name>A0A0G3BN32_9BURK</name>
<dbReference type="PANTHER" id="PTHR43476:SF4">
    <property type="entry name" value="BLR0106 PROTEIN"/>
    <property type="match status" value="1"/>
</dbReference>
<dbReference type="Proteomes" id="UP000035352">
    <property type="component" value="Chromosome"/>
</dbReference>
<evidence type="ECO:0000256" key="2">
    <source>
        <dbReference type="ARBA" id="ARBA00023027"/>
    </source>
</evidence>
<evidence type="ECO:0000313" key="5">
    <source>
        <dbReference type="Proteomes" id="UP000035352"/>
    </source>
</evidence>
<protein>
    <submittedName>
        <fullName evidence="4">2-polyprenyl-6-methoxyphenol hydroxylase</fullName>
    </submittedName>
</protein>
<dbReference type="OrthoDB" id="8985337at2"/>
<keyword evidence="2" id="KW-0520">NAD</keyword>
<dbReference type="Gene3D" id="3.30.9.20">
    <property type="match status" value="1"/>
</dbReference>
<dbReference type="PANTHER" id="PTHR43476">
    <property type="entry name" value="3-(3-HYDROXY-PHENYL)PROPIONATE/3-HYDROXYCINNAMIC ACID HYDROXYLASE"/>
    <property type="match status" value="1"/>
</dbReference>
<sequence length="546" mass="59509">MQKIDIIGAGPGGLFAALLLRRQRPGCRVVVHERRQRGQDRGLGIILHGNILLAFLMRDEVFGRQIAERVRIIDRLSVRHRGGLHAAGERHLYSLSRQMLVELLVERCLAEGVEICWGHNVRSLASLEDAGDLVLLADGARSQFRDAHAETFRPSYVEYEHRYLWMYADVAFDSFEFDLRETADGVAVLHGYPYAADRSSAVIEMSATAASKLAQRCGSPEALATSLSRTFEQTLQGRALQLPNMGNGVAWERFYTVRCERWVMRQGDQRVALLGDAARTAHFSIGSGTRLALGDALVLADALEGVGRDVDLDTALQRYAEVRQEVSVRVQRKAELSMQWFQQVDDRMHWPVHELGHSLLTRSEEPTADGVSRAVQGVDEATASSVLYLVTGEFGLLAAHAALARLAGDPGGQLLVAGSERAAVIEALHAAAREAGQAEPTAAWLARLHVTDCQAEALGHFARIRARSLGLAGVQWLHFGIERGGAARLGLDSALSMELERLHAAAAAARSCPVRGFNLFGGLYTASGSTLRAAAPLPDTVPLTLR</sequence>
<evidence type="ECO:0000313" key="4">
    <source>
        <dbReference type="EMBL" id="AKJ30859.1"/>
    </source>
</evidence>
<dbReference type="PATRIC" id="fig|413882.6.peg.4358"/>
<accession>A0A0G3BN32</accession>
<reference evidence="4 5" key="1">
    <citation type="submission" date="2015-05" db="EMBL/GenBank/DDBJ databases">
        <authorList>
            <person name="Tang B."/>
            <person name="Yu Y."/>
        </authorList>
    </citation>
    <scope>NUCLEOTIDE SEQUENCE [LARGE SCALE GENOMIC DNA]</scope>
    <source>
        <strain evidence="4 5">DSM 7029</strain>
    </source>
</reference>
<dbReference type="GO" id="GO:0016491">
    <property type="term" value="F:oxidoreductase activity"/>
    <property type="evidence" value="ECO:0007669"/>
    <property type="project" value="UniProtKB-KW"/>
</dbReference>
<dbReference type="Gene3D" id="3.50.50.60">
    <property type="entry name" value="FAD/NAD(P)-binding domain"/>
    <property type="match status" value="1"/>
</dbReference>
<keyword evidence="5" id="KW-1185">Reference proteome</keyword>
<feature type="domain" description="FAD-binding" evidence="3">
    <location>
        <begin position="6"/>
        <end position="332"/>
    </location>
</feature>
<evidence type="ECO:0000256" key="1">
    <source>
        <dbReference type="ARBA" id="ARBA00023002"/>
    </source>
</evidence>
<dbReference type="InterPro" id="IPR036188">
    <property type="entry name" value="FAD/NAD-bd_sf"/>
</dbReference>
<dbReference type="InterPro" id="IPR002938">
    <property type="entry name" value="FAD-bd"/>
</dbReference>
<dbReference type="AlphaFoldDB" id="A0A0G3BN32"/>
<dbReference type="SUPFAM" id="SSF51905">
    <property type="entry name" value="FAD/NAD(P)-binding domain"/>
    <property type="match status" value="1"/>
</dbReference>
<dbReference type="EMBL" id="CP011371">
    <property type="protein sequence ID" value="AKJ30859.1"/>
    <property type="molecule type" value="Genomic_DNA"/>
</dbReference>
<dbReference type="STRING" id="413882.AAW51_4168"/>
<keyword evidence="1" id="KW-0560">Oxidoreductase</keyword>
<evidence type="ECO:0000259" key="3">
    <source>
        <dbReference type="Pfam" id="PF01494"/>
    </source>
</evidence>
<dbReference type="Pfam" id="PF01494">
    <property type="entry name" value="FAD_binding_3"/>
    <property type="match status" value="1"/>
</dbReference>
<dbReference type="GO" id="GO:0071949">
    <property type="term" value="F:FAD binding"/>
    <property type="evidence" value="ECO:0007669"/>
    <property type="project" value="InterPro"/>
</dbReference>
<dbReference type="KEGG" id="pbh:AAW51_4168"/>
<proteinExistence type="predicted"/>
<dbReference type="InterPro" id="IPR050631">
    <property type="entry name" value="PheA/TfdB_FAD_monoxygenase"/>
</dbReference>
<dbReference type="RefSeq" id="WP_053013813.1">
    <property type="nucleotide sequence ID" value="NZ_CP011371.1"/>
</dbReference>